<protein>
    <submittedName>
        <fullName evidence="1">Uncharacterized protein</fullName>
    </submittedName>
</protein>
<dbReference type="OrthoDB" id="1451930at2"/>
<dbReference type="AlphaFoldDB" id="A0A1M6L768"/>
<sequence>MKNKPVKVSLIGKGDDNVYKIKFPNLRIPVNVNEELYNKMLHSPQYEFINQKMEDGVNNYA</sequence>
<gene>
    <name evidence="1" type="ORF">SAMN04488513_10750</name>
</gene>
<dbReference type="EMBL" id="FQYU01000007">
    <property type="protein sequence ID" value="SHJ67051.1"/>
    <property type="molecule type" value="Genomic_DNA"/>
</dbReference>
<dbReference type="RefSeq" id="WP_072994812.1">
    <property type="nucleotide sequence ID" value="NZ_FQYU01000007.1"/>
</dbReference>
<dbReference type="Proteomes" id="UP000184543">
    <property type="component" value="Unassembled WGS sequence"/>
</dbReference>
<proteinExistence type="predicted"/>
<evidence type="ECO:0000313" key="2">
    <source>
        <dbReference type="Proteomes" id="UP000184543"/>
    </source>
</evidence>
<reference evidence="2" key="1">
    <citation type="submission" date="2016-11" db="EMBL/GenBank/DDBJ databases">
        <authorList>
            <person name="Varghese N."/>
            <person name="Submissions S."/>
        </authorList>
    </citation>
    <scope>NUCLEOTIDE SEQUENCE [LARGE SCALE GENOMIC DNA]</scope>
    <source>
        <strain evidence="2">DSM 19858</strain>
    </source>
</reference>
<accession>A0A1M6L768</accession>
<keyword evidence="2" id="KW-1185">Reference proteome</keyword>
<organism evidence="1 2">
    <name type="scientific">Pseudozobellia thermophila</name>
    <dbReference type="NCBI Taxonomy" id="192903"/>
    <lineage>
        <taxon>Bacteria</taxon>
        <taxon>Pseudomonadati</taxon>
        <taxon>Bacteroidota</taxon>
        <taxon>Flavobacteriia</taxon>
        <taxon>Flavobacteriales</taxon>
        <taxon>Flavobacteriaceae</taxon>
        <taxon>Pseudozobellia</taxon>
    </lineage>
</organism>
<name>A0A1M6L768_9FLAO</name>
<evidence type="ECO:0000313" key="1">
    <source>
        <dbReference type="EMBL" id="SHJ67051.1"/>
    </source>
</evidence>